<sequence length="295" mass="33843">MKIRFWGVRGSIASPGPNTLRYGGNTTCIEIRTDDDALIIIDGGTGIFPLAQTLLGQMPLTAHIFITHTHWDHIQGLPFFIPQYIPANRLVLHGAHDPVEQRDLREILTYQYQYCYFPVREVELKANLEYVTLKEYQVIQVGDATVSCIYMNHPVLNLGYRVNCNGKSVFFTGDHEPITNIYADDHHYHDEYSRFIEAKDKAILDFIDQVDVLIADTSYTAAEYAMKKGWGHGTYDTSVALAKACRAKKLFFTHHEPTRSDDALEKIYQETLERYPRQPGDPEYLLAQEGRYFEV</sequence>
<evidence type="ECO:0000313" key="2">
    <source>
        <dbReference type="EMBL" id="ABK45705.1"/>
    </source>
</evidence>
<dbReference type="EMBL" id="CP000471">
    <property type="protein sequence ID" value="ABK45705.1"/>
    <property type="molecule type" value="Genomic_DNA"/>
</dbReference>
<dbReference type="Pfam" id="PF12706">
    <property type="entry name" value="Lactamase_B_2"/>
    <property type="match status" value="1"/>
</dbReference>
<dbReference type="STRING" id="156889.Mmc1_3215"/>
<dbReference type="AlphaFoldDB" id="A0LCL2"/>
<dbReference type="SUPFAM" id="SSF56281">
    <property type="entry name" value="Metallo-hydrolase/oxidoreductase"/>
    <property type="match status" value="1"/>
</dbReference>
<accession>A0LCL2</accession>
<dbReference type="KEGG" id="mgm:Mmc1_3215"/>
<evidence type="ECO:0000313" key="3">
    <source>
        <dbReference type="Proteomes" id="UP000002586"/>
    </source>
</evidence>
<dbReference type="Proteomes" id="UP000002586">
    <property type="component" value="Chromosome"/>
</dbReference>
<keyword evidence="3" id="KW-1185">Reference proteome</keyword>
<dbReference type="InterPro" id="IPR036866">
    <property type="entry name" value="RibonucZ/Hydroxyglut_hydro"/>
</dbReference>
<gene>
    <name evidence="2" type="ordered locus">Mmc1_3215</name>
</gene>
<dbReference type="CDD" id="cd07715">
    <property type="entry name" value="TaR3-like_MBL-fold"/>
    <property type="match status" value="1"/>
</dbReference>
<name>A0LCL2_MAGMM</name>
<dbReference type="HOGENOM" id="CLU_031317_1_0_5"/>
<reference evidence="3" key="1">
    <citation type="journal article" date="2009" name="Appl. Environ. Microbiol.">
        <title>Complete genome sequence of the chemolithoautotrophic marine magnetotactic coccus strain MC-1.</title>
        <authorList>
            <person name="Schubbe S."/>
            <person name="Williams T.J."/>
            <person name="Xie G."/>
            <person name="Kiss H.E."/>
            <person name="Brettin T.S."/>
            <person name="Martinez D."/>
            <person name="Ross C.A."/>
            <person name="Schuler D."/>
            <person name="Cox B.L."/>
            <person name="Nealson K.H."/>
            <person name="Bazylinski D.A."/>
        </authorList>
    </citation>
    <scope>NUCLEOTIDE SEQUENCE [LARGE SCALE GENOMIC DNA]</scope>
    <source>
        <strain evidence="3">ATCC BAA-1437 / JCM 17883 / MC-1</strain>
    </source>
</reference>
<reference evidence="2 3" key="2">
    <citation type="journal article" date="2012" name="Int. J. Syst. Evol. Microbiol.">
        <title>Magnetococcus marinus gen. nov., sp. nov., a marine, magnetotactic bacterium that represents a novel lineage (Magnetococcaceae fam. nov.; Magnetococcales ord. nov.) at the base of the Alphaproteobacteria.</title>
        <authorList>
            <person name="Bazylinski D.A."/>
            <person name="Williams T.J."/>
            <person name="Lefevre C.T."/>
            <person name="Berg R.J."/>
            <person name="Zhang C.L."/>
            <person name="Bowser S.S."/>
            <person name="Dean A.J."/>
            <person name="Beveridge T.J."/>
        </authorList>
    </citation>
    <scope>NUCLEOTIDE SEQUENCE [LARGE SCALE GENOMIC DNA]</scope>
    <source>
        <strain evidence="3">ATCC BAA-1437 / JCM 17883 / MC-1</strain>
    </source>
</reference>
<dbReference type="PANTHER" id="PTHR42663:SF4">
    <property type="entry name" value="SLL1036 PROTEIN"/>
    <property type="match status" value="1"/>
</dbReference>
<dbReference type="PANTHER" id="PTHR42663">
    <property type="entry name" value="HYDROLASE C777.06C-RELATED-RELATED"/>
    <property type="match status" value="1"/>
</dbReference>
<organism evidence="2 3">
    <name type="scientific">Magnetococcus marinus (strain ATCC BAA-1437 / JCM 17883 / MC-1)</name>
    <dbReference type="NCBI Taxonomy" id="156889"/>
    <lineage>
        <taxon>Bacteria</taxon>
        <taxon>Pseudomonadati</taxon>
        <taxon>Pseudomonadota</taxon>
        <taxon>Magnetococcia</taxon>
        <taxon>Magnetococcales</taxon>
        <taxon>Magnetococcaceae</taxon>
        <taxon>Magnetococcus</taxon>
    </lineage>
</organism>
<dbReference type="RefSeq" id="WP_011714768.1">
    <property type="nucleotide sequence ID" value="NC_008576.1"/>
</dbReference>
<dbReference type="eggNOG" id="COG1235">
    <property type="taxonomic scope" value="Bacteria"/>
</dbReference>
<evidence type="ECO:0000259" key="1">
    <source>
        <dbReference type="SMART" id="SM00849"/>
    </source>
</evidence>
<dbReference type="Gene3D" id="3.60.15.10">
    <property type="entry name" value="Ribonuclease Z/Hydroxyacylglutathione hydrolase-like"/>
    <property type="match status" value="1"/>
</dbReference>
<proteinExistence type="predicted"/>
<feature type="domain" description="Metallo-beta-lactamase" evidence="1">
    <location>
        <begin position="25"/>
        <end position="210"/>
    </location>
</feature>
<dbReference type="SMART" id="SM00849">
    <property type="entry name" value="Lactamase_B"/>
    <property type="match status" value="1"/>
</dbReference>
<dbReference type="OrthoDB" id="9803916at2"/>
<dbReference type="InterPro" id="IPR001279">
    <property type="entry name" value="Metallo-B-lactamas"/>
</dbReference>
<protein>
    <submittedName>
        <fullName evidence="2">Beta-lactamase domain protein</fullName>
    </submittedName>
</protein>